<evidence type="ECO:0000256" key="1">
    <source>
        <dbReference type="ARBA" id="ARBA00004496"/>
    </source>
</evidence>
<evidence type="ECO:0000313" key="6">
    <source>
        <dbReference type="Proteomes" id="UP000683310"/>
    </source>
</evidence>
<sequence>MTVHWRFTEAEFYALWMDQAGLEPPEPFMFTSATKTADEFDLEMREARESLIHKVHGDFSTVFDALTNPDLYLTGYGWNEQDRWGTESMVRVHAARKGTKGYVIRQLPGATYWRRGGYTVAECDPLRLADAVVEAMPAGERGGRGDIGLTTDEQNIDHDFGRSAIAALPDTAVSRTQDFLEAAASNAGEIHIAQGSSIFGPRGITRHQVRFRDLVDDGRYVVVDNPARALAVDRARFISVINNYVAAVIQVIKDERG</sequence>
<dbReference type="EMBL" id="CP074371">
    <property type="protein sequence ID" value="QVI21890.1"/>
    <property type="molecule type" value="Genomic_DNA"/>
</dbReference>
<name>A0ABX8CPR1_9NOCA</name>
<gene>
    <name evidence="5" type="ORF">KHQ06_01635</name>
</gene>
<evidence type="ECO:0000256" key="4">
    <source>
        <dbReference type="ARBA" id="ARBA00023186"/>
    </source>
</evidence>
<keyword evidence="6" id="KW-1185">Reference proteome</keyword>
<keyword evidence="3" id="KW-0963">Cytoplasm</keyword>
<protein>
    <submittedName>
        <fullName evidence="5">ESX secretion-associated protein EspG</fullName>
    </submittedName>
</protein>
<keyword evidence="4" id="KW-0143">Chaperone</keyword>
<evidence type="ECO:0000313" key="5">
    <source>
        <dbReference type="EMBL" id="QVI21890.1"/>
    </source>
</evidence>
<reference evidence="5 6" key="1">
    <citation type="submission" date="2021-04" db="EMBL/GenBank/DDBJ databases">
        <title>Nocardia tengchongensis.</title>
        <authorList>
            <person name="Zhuang k."/>
            <person name="Ran Y."/>
            <person name="Li W."/>
        </authorList>
    </citation>
    <scope>NUCLEOTIDE SEQUENCE [LARGE SCALE GENOMIC DNA]</scope>
    <source>
        <strain evidence="5 6">CFH S0057</strain>
    </source>
</reference>
<dbReference type="Pfam" id="PF14011">
    <property type="entry name" value="ESX-1_EspG"/>
    <property type="match status" value="1"/>
</dbReference>
<evidence type="ECO:0000256" key="3">
    <source>
        <dbReference type="ARBA" id="ARBA00022490"/>
    </source>
</evidence>
<comment type="similarity">
    <text evidence="2">Belongs to the EspG family.</text>
</comment>
<evidence type="ECO:0000256" key="2">
    <source>
        <dbReference type="ARBA" id="ARBA00006411"/>
    </source>
</evidence>
<organism evidence="5 6">
    <name type="scientific">Nocardia tengchongensis</name>
    <dbReference type="NCBI Taxonomy" id="2055889"/>
    <lineage>
        <taxon>Bacteria</taxon>
        <taxon>Bacillati</taxon>
        <taxon>Actinomycetota</taxon>
        <taxon>Actinomycetes</taxon>
        <taxon>Mycobacteriales</taxon>
        <taxon>Nocardiaceae</taxon>
        <taxon>Nocardia</taxon>
    </lineage>
</organism>
<proteinExistence type="inferred from homology"/>
<comment type="subcellular location">
    <subcellularLocation>
        <location evidence="1">Cytoplasm</location>
    </subcellularLocation>
</comment>
<dbReference type="InterPro" id="IPR025734">
    <property type="entry name" value="EspG"/>
</dbReference>
<dbReference type="RefSeq" id="WP_213557985.1">
    <property type="nucleotide sequence ID" value="NZ_JBHZDI010000021.1"/>
</dbReference>
<dbReference type="Proteomes" id="UP000683310">
    <property type="component" value="Chromosome"/>
</dbReference>
<accession>A0ABX8CPR1</accession>